<dbReference type="PANTHER" id="PTHR43297">
    <property type="entry name" value="OLIGOPEPTIDE TRANSPORT ATP-BINDING PROTEIN APPD"/>
    <property type="match status" value="1"/>
</dbReference>
<evidence type="ECO:0000313" key="9">
    <source>
        <dbReference type="EMBL" id="QQO08834.1"/>
    </source>
</evidence>
<dbReference type="Proteomes" id="UP000595917">
    <property type="component" value="Chromosome"/>
</dbReference>
<accession>A0A7T7XM03</accession>
<evidence type="ECO:0000256" key="2">
    <source>
        <dbReference type="ARBA" id="ARBA00005417"/>
    </source>
</evidence>
<dbReference type="SMART" id="SM00382">
    <property type="entry name" value="AAA"/>
    <property type="match status" value="1"/>
</dbReference>
<reference evidence="9" key="1">
    <citation type="submission" date="2021-01" db="EMBL/GenBank/DDBJ databases">
        <title>Description of Breznakiella homolactica.</title>
        <authorList>
            <person name="Song Y."/>
            <person name="Brune A."/>
        </authorList>
    </citation>
    <scope>NUCLEOTIDE SEQUENCE</scope>
    <source>
        <strain evidence="9">RmG30</strain>
    </source>
</reference>
<dbReference type="GO" id="GO:0005524">
    <property type="term" value="F:ATP binding"/>
    <property type="evidence" value="ECO:0007669"/>
    <property type="project" value="UniProtKB-KW"/>
</dbReference>
<comment type="subcellular location">
    <subcellularLocation>
        <location evidence="1">Cell inner membrane</location>
        <topology evidence="1">Peripheral membrane protein</topology>
    </subcellularLocation>
</comment>
<dbReference type="EMBL" id="CP067089">
    <property type="protein sequence ID" value="QQO08834.1"/>
    <property type="molecule type" value="Genomic_DNA"/>
</dbReference>
<keyword evidence="6 9" id="KW-0067">ATP-binding</keyword>
<keyword evidence="4" id="KW-1003">Cell membrane</keyword>
<dbReference type="InterPro" id="IPR003593">
    <property type="entry name" value="AAA+_ATPase"/>
</dbReference>
<keyword evidence="10" id="KW-1185">Reference proteome</keyword>
<dbReference type="GO" id="GO:0016887">
    <property type="term" value="F:ATP hydrolysis activity"/>
    <property type="evidence" value="ECO:0007669"/>
    <property type="project" value="InterPro"/>
</dbReference>
<dbReference type="RefSeq" id="WP_215626140.1">
    <property type="nucleotide sequence ID" value="NZ_CP067089.2"/>
</dbReference>
<dbReference type="SUPFAM" id="SSF52540">
    <property type="entry name" value="P-loop containing nucleoside triphosphate hydrolases"/>
    <property type="match status" value="1"/>
</dbReference>
<evidence type="ECO:0000256" key="4">
    <source>
        <dbReference type="ARBA" id="ARBA00022475"/>
    </source>
</evidence>
<gene>
    <name evidence="9" type="ORF">JFL75_18180</name>
</gene>
<dbReference type="InterPro" id="IPR017871">
    <property type="entry name" value="ABC_transporter-like_CS"/>
</dbReference>
<keyword evidence="3" id="KW-0813">Transport</keyword>
<dbReference type="Gene3D" id="3.40.50.300">
    <property type="entry name" value="P-loop containing nucleotide triphosphate hydrolases"/>
    <property type="match status" value="1"/>
</dbReference>
<evidence type="ECO:0000313" key="10">
    <source>
        <dbReference type="Proteomes" id="UP000595917"/>
    </source>
</evidence>
<evidence type="ECO:0000256" key="1">
    <source>
        <dbReference type="ARBA" id="ARBA00004417"/>
    </source>
</evidence>
<proteinExistence type="inferred from homology"/>
<evidence type="ECO:0000256" key="5">
    <source>
        <dbReference type="ARBA" id="ARBA00022741"/>
    </source>
</evidence>
<dbReference type="KEGG" id="bhc:JFL75_18180"/>
<organism evidence="9 10">
    <name type="scientific">Breznakiella homolactica</name>
    <dbReference type="NCBI Taxonomy" id="2798577"/>
    <lineage>
        <taxon>Bacteria</taxon>
        <taxon>Pseudomonadati</taxon>
        <taxon>Spirochaetota</taxon>
        <taxon>Spirochaetia</taxon>
        <taxon>Spirochaetales</taxon>
        <taxon>Breznakiellaceae</taxon>
        <taxon>Breznakiella</taxon>
    </lineage>
</organism>
<evidence type="ECO:0000256" key="7">
    <source>
        <dbReference type="ARBA" id="ARBA00023136"/>
    </source>
</evidence>
<dbReference type="Pfam" id="PF00005">
    <property type="entry name" value="ABC_tran"/>
    <property type="match status" value="1"/>
</dbReference>
<dbReference type="InterPro" id="IPR013563">
    <property type="entry name" value="Oligopep_ABC_C"/>
</dbReference>
<dbReference type="PROSITE" id="PS50893">
    <property type="entry name" value="ABC_TRANSPORTER_2"/>
    <property type="match status" value="1"/>
</dbReference>
<dbReference type="InterPro" id="IPR027417">
    <property type="entry name" value="P-loop_NTPase"/>
</dbReference>
<dbReference type="Pfam" id="PF08352">
    <property type="entry name" value="oligo_HPY"/>
    <property type="match status" value="1"/>
</dbReference>
<evidence type="ECO:0000256" key="3">
    <source>
        <dbReference type="ARBA" id="ARBA00022448"/>
    </source>
</evidence>
<dbReference type="InterPro" id="IPR003439">
    <property type="entry name" value="ABC_transporter-like_ATP-bd"/>
</dbReference>
<dbReference type="PROSITE" id="PS00211">
    <property type="entry name" value="ABC_TRANSPORTER_1"/>
    <property type="match status" value="1"/>
</dbReference>
<dbReference type="AlphaFoldDB" id="A0A7T7XM03"/>
<dbReference type="GO" id="GO:0005886">
    <property type="term" value="C:plasma membrane"/>
    <property type="evidence" value="ECO:0007669"/>
    <property type="project" value="UniProtKB-SubCell"/>
</dbReference>
<keyword evidence="7" id="KW-0472">Membrane</keyword>
<dbReference type="CDD" id="cd03257">
    <property type="entry name" value="ABC_NikE_OppD_transporters"/>
    <property type="match status" value="1"/>
</dbReference>
<dbReference type="InterPro" id="IPR050388">
    <property type="entry name" value="ABC_Ni/Peptide_Import"/>
</dbReference>
<dbReference type="PANTHER" id="PTHR43297:SF2">
    <property type="entry name" value="DIPEPTIDE TRANSPORT ATP-BINDING PROTEIN DPPD"/>
    <property type="match status" value="1"/>
</dbReference>
<dbReference type="NCBIfam" id="TIGR01727">
    <property type="entry name" value="oligo_HPY"/>
    <property type="match status" value="1"/>
</dbReference>
<protein>
    <submittedName>
        <fullName evidence="9">ABC transporter ATP-binding protein</fullName>
    </submittedName>
</protein>
<evidence type="ECO:0000256" key="6">
    <source>
        <dbReference type="ARBA" id="ARBA00022840"/>
    </source>
</evidence>
<keyword evidence="5" id="KW-0547">Nucleotide-binding</keyword>
<dbReference type="FunFam" id="3.40.50.300:FF:000016">
    <property type="entry name" value="Oligopeptide ABC transporter ATP-binding component"/>
    <property type="match status" value="1"/>
</dbReference>
<feature type="domain" description="ABC transporter" evidence="8">
    <location>
        <begin position="4"/>
        <end position="253"/>
    </location>
</feature>
<comment type="similarity">
    <text evidence="2">Belongs to the ABC transporter superfamily.</text>
</comment>
<dbReference type="GO" id="GO:0015833">
    <property type="term" value="P:peptide transport"/>
    <property type="evidence" value="ECO:0007669"/>
    <property type="project" value="InterPro"/>
</dbReference>
<name>A0A7T7XM03_9SPIR</name>
<sequence>MSLLEVNNLTIYYEKEQSVVKAVNGISFKLAEGETMGLVGETGAGKTTTALGMMNLVPNPPGKIKSGEVLVDGKNVLTMSKKELSRFHGNQAAMIFQDPMTSLNPIMTVGNQIAETIRHHEKLSRADAYKSAEKMLETVGIDSDRMSDYPHQFSGGMKQRVVIAIALACNPRLLLADEPTTALDVTIQAQILDLMNDLKKKYSMGMLMITHDLGVVAEMCQRVSIMYAGRLVESGDLEDVFDRPSHPYTRGLLSSLPSLNEDMERLRPIPGMMPDPANLPAGCPFCPRCEQRMEICQDTMPGNMEVSNGHFTMCHLYSSNKGGTT</sequence>
<evidence type="ECO:0000259" key="8">
    <source>
        <dbReference type="PROSITE" id="PS50893"/>
    </source>
</evidence>